<comment type="caution">
    <text evidence="1">The sequence shown here is derived from an EMBL/GenBank/DDBJ whole genome shotgun (WGS) entry which is preliminary data.</text>
</comment>
<protein>
    <submittedName>
        <fullName evidence="1">Uncharacterized protein</fullName>
    </submittedName>
</protein>
<dbReference type="EMBL" id="CAJJDN010000012">
    <property type="protein sequence ID" value="CAD8058132.1"/>
    <property type="molecule type" value="Genomic_DNA"/>
</dbReference>
<dbReference type="AlphaFoldDB" id="A0A8S1KXJ5"/>
<sequence length="152" mass="17922">MDVTNSKNLKKIYFIYNILKNAININQGIQIFNGLYVLCYEVMISSSQKGHLKGMEFINQKDQQILEIVGQFNKEECIQELKRNIQQILIDQSSESQSLVGNTLNHQQWYYRLQDKRYLGSQLIGKQRMLNEIFTQVLKNINQLLKKRFSKS</sequence>
<keyword evidence="2" id="KW-1185">Reference proteome</keyword>
<reference evidence="1" key="1">
    <citation type="submission" date="2021-01" db="EMBL/GenBank/DDBJ databases">
        <authorList>
            <consortium name="Genoscope - CEA"/>
            <person name="William W."/>
        </authorList>
    </citation>
    <scope>NUCLEOTIDE SEQUENCE</scope>
</reference>
<proteinExistence type="predicted"/>
<dbReference type="Proteomes" id="UP000692954">
    <property type="component" value="Unassembled WGS sequence"/>
</dbReference>
<evidence type="ECO:0000313" key="1">
    <source>
        <dbReference type="EMBL" id="CAD8058132.1"/>
    </source>
</evidence>
<organism evidence="1 2">
    <name type="scientific">Paramecium sonneborni</name>
    <dbReference type="NCBI Taxonomy" id="65129"/>
    <lineage>
        <taxon>Eukaryota</taxon>
        <taxon>Sar</taxon>
        <taxon>Alveolata</taxon>
        <taxon>Ciliophora</taxon>
        <taxon>Intramacronucleata</taxon>
        <taxon>Oligohymenophorea</taxon>
        <taxon>Peniculida</taxon>
        <taxon>Parameciidae</taxon>
        <taxon>Paramecium</taxon>
    </lineage>
</organism>
<gene>
    <name evidence="1" type="ORF">PSON_ATCC_30995.1.T0120046</name>
</gene>
<evidence type="ECO:0000313" key="2">
    <source>
        <dbReference type="Proteomes" id="UP000692954"/>
    </source>
</evidence>
<name>A0A8S1KXJ5_9CILI</name>
<accession>A0A8S1KXJ5</accession>